<evidence type="ECO:0000256" key="1">
    <source>
        <dbReference type="PIRNR" id="PIRNR012524"/>
    </source>
</evidence>
<dbReference type="GO" id="GO:0003676">
    <property type="term" value="F:nucleic acid binding"/>
    <property type="evidence" value="ECO:0007669"/>
    <property type="project" value="InterPro"/>
</dbReference>
<dbReference type="PANTHER" id="PTHR37296">
    <property type="entry name" value="CONSERVED VIRULENCE FACTOR B"/>
    <property type="match status" value="1"/>
</dbReference>
<name>A0A7X0HMG3_9BACI</name>
<dbReference type="Pfam" id="PF13509">
    <property type="entry name" value="S1_2"/>
    <property type="match status" value="1"/>
</dbReference>
<dbReference type="Pfam" id="PF17783">
    <property type="entry name" value="WHD_CvfB"/>
    <property type="match status" value="1"/>
</dbReference>
<evidence type="ECO:0000313" key="3">
    <source>
        <dbReference type="EMBL" id="MBB6443512.1"/>
    </source>
</evidence>
<reference evidence="3 4" key="1">
    <citation type="submission" date="2020-08" db="EMBL/GenBank/DDBJ databases">
        <title>Genomic Encyclopedia of Type Strains, Phase IV (KMG-IV): sequencing the most valuable type-strain genomes for metagenomic binning, comparative biology and taxonomic classification.</title>
        <authorList>
            <person name="Goeker M."/>
        </authorList>
    </citation>
    <scope>NUCLEOTIDE SEQUENCE [LARGE SCALE GENOMIC DNA]</scope>
    <source>
        <strain evidence="3 4">DSM 5391</strain>
    </source>
</reference>
<gene>
    <name evidence="3" type="ORF">HNR53_000100</name>
</gene>
<dbReference type="SMART" id="SM00316">
    <property type="entry name" value="S1"/>
    <property type="match status" value="2"/>
</dbReference>
<dbReference type="SUPFAM" id="SSF50249">
    <property type="entry name" value="Nucleic acid-binding proteins"/>
    <property type="match status" value="1"/>
</dbReference>
<dbReference type="Gene3D" id="1.10.10.10">
    <property type="entry name" value="Winged helix-like DNA-binding domain superfamily/Winged helix DNA-binding domain"/>
    <property type="match status" value="1"/>
</dbReference>
<feature type="domain" description="S1 motif" evidence="2">
    <location>
        <begin position="155"/>
        <end position="215"/>
    </location>
</feature>
<dbReference type="InterPro" id="IPR012340">
    <property type="entry name" value="NA-bd_OB-fold"/>
</dbReference>
<dbReference type="RefSeq" id="WP_184521464.1">
    <property type="nucleotide sequence ID" value="NZ_JACHGK010000001.1"/>
</dbReference>
<comment type="caution">
    <text evidence="3">The sequence shown here is derived from an EMBL/GenBank/DDBJ whole genome shotgun (WGS) entry which is preliminary data.</text>
</comment>
<dbReference type="InterPro" id="IPR036388">
    <property type="entry name" value="WH-like_DNA-bd_sf"/>
</dbReference>
<dbReference type="EMBL" id="JACHGK010000001">
    <property type="protein sequence ID" value="MBB6443512.1"/>
    <property type="molecule type" value="Genomic_DNA"/>
</dbReference>
<dbReference type="Gene3D" id="2.40.50.140">
    <property type="entry name" value="Nucleic acid-binding proteins"/>
    <property type="match status" value="2"/>
</dbReference>
<dbReference type="InterPro" id="IPR039566">
    <property type="entry name" value="CvfB_S1_st"/>
</dbReference>
<evidence type="ECO:0000313" key="4">
    <source>
        <dbReference type="Proteomes" id="UP000531594"/>
    </source>
</evidence>
<dbReference type="PIRSF" id="PIRSF012524">
    <property type="entry name" value="YitL_S1"/>
    <property type="match status" value="1"/>
</dbReference>
<accession>A0A7X0HMG3</accession>
<dbReference type="InterPro" id="IPR014464">
    <property type="entry name" value="CvfB_fam"/>
</dbReference>
<dbReference type="InterPro" id="IPR040764">
    <property type="entry name" value="CvfB_WH"/>
</dbReference>
<dbReference type="Pfam" id="PF21543">
    <property type="entry name" value="CvfB_2nd"/>
    <property type="match status" value="1"/>
</dbReference>
<protein>
    <recommendedName>
        <fullName evidence="2">S1 motif domain-containing protein</fullName>
    </recommendedName>
</protein>
<dbReference type="PANTHER" id="PTHR37296:SF1">
    <property type="entry name" value="CONSERVED VIRULENCE FACTOR B"/>
    <property type="match status" value="1"/>
</dbReference>
<organism evidence="3 4">
    <name type="scientific">Bacillus benzoevorans</name>
    <dbReference type="NCBI Taxonomy" id="1456"/>
    <lineage>
        <taxon>Bacteria</taxon>
        <taxon>Bacillati</taxon>
        <taxon>Bacillota</taxon>
        <taxon>Bacilli</taxon>
        <taxon>Bacillales</taxon>
        <taxon>Bacillaceae</taxon>
        <taxon>Bacillus</taxon>
    </lineage>
</organism>
<dbReference type="PROSITE" id="PS50126">
    <property type="entry name" value="S1"/>
    <property type="match status" value="1"/>
</dbReference>
<sequence>MSLQEFIGQTISLEVAREADFGYFLTDGTEDVLLHKNETNQELALNEKVDVFLYTDSRGRVTATTTIPKITVGVYDWAVVSDVNPGLGVFVDIGIQKDMLLGEEDLPVHSSVWPTIGDVLFITLRVNKNNRLYVKLATDPVVEAHAQKAERAVFNKSVHGYVYRTAKVGSWIFTAEGYKGFIHESQRRKEPRLGQKVEGRIIDVKEDGTVNVSLLPRKEEALDVDAEQILSVLNERNGAMPYWDKSMPDDIQEKFHMSKASFKRALGRLMKEGKVYQEEGWTYIKGK</sequence>
<comment type="similarity">
    <text evidence="1">Belongs to the CvfB family.</text>
</comment>
<dbReference type="InterPro" id="IPR003029">
    <property type="entry name" value="S1_domain"/>
</dbReference>
<evidence type="ECO:0000259" key="2">
    <source>
        <dbReference type="PROSITE" id="PS50126"/>
    </source>
</evidence>
<proteinExistence type="inferred from homology"/>
<dbReference type="Pfam" id="PF21191">
    <property type="entry name" value="CvfB_1st"/>
    <property type="match status" value="1"/>
</dbReference>
<dbReference type="Proteomes" id="UP000531594">
    <property type="component" value="Unassembled WGS sequence"/>
</dbReference>
<keyword evidence="4" id="KW-1185">Reference proteome</keyword>
<dbReference type="InterPro" id="IPR048587">
    <property type="entry name" value="CvfB_S1_3rd"/>
</dbReference>
<dbReference type="InterPro" id="IPR048588">
    <property type="entry name" value="CvfB_S1_2nd"/>
</dbReference>
<dbReference type="AlphaFoldDB" id="A0A7X0HMG3"/>